<dbReference type="AlphaFoldDB" id="A0A8S9YUZ7"/>
<gene>
    <name evidence="8" type="ORF">EG68_03727</name>
</gene>
<dbReference type="GO" id="GO:0022857">
    <property type="term" value="F:transmembrane transporter activity"/>
    <property type="evidence" value="ECO:0007669"/>
    <property type="project" value="InterPro"/>
</dbReference>
<proteinExistence type="predicted"/>
<dbReference type="Gene3D" id="1.20.1250.20">
    <property type="entry name" value="MFS general substrate transporter like domains"/>
    <property type="match status" value="1"/>
</dbReference>
<comment type="caution">
    <text evidence="8">The sequence shown here is derived from an EMBL/GenBank/DDBJ whole genome shotgun (WGS) entry which is preliminary data.</text>
</comment>
<dbReference type="InterPro" id="IPR005828">
    <property type="entry name" value="MFS_sugar_transport-like"/>
</dbReference>
<feature type="transmembrane region" description="Helical" evidence="6">
    <location>
        <begin position="543"/>
        <end position="562"/>
    </location>
</feature>
<reference evidence="8" key="1">
    <citation type="submission" date="2019-07" db="EMBL/GenBank/DDBJ databases">
        <title>Annotation for the trematode Paragonimus miyazaki's.</title>
        <authorList>
            <person name="Choi Y.-J."/>
        </authorList>
    </citation>
    <scope>NUCLEOTIDE SEQUENCE</scope>
    <source>
        <strain evidence="8">Japan</strain>
    </source>
</reference>
<protein>
    <recommendedName>
        <fullName evidence="7">Major facilitator superfamily (MFS) profile domain-containing protein</fullName>
    </recommendedName>
</protein>
<keyword evidence="3 6" id="KW-1133">Transmembrane helix</keyword>
<dbReference type="OrthoDB" id="5141738at2759"/>
<dbReference type="GO" id="GO:0016020">
    <property type="term" value="C:membrane"/>
    <property type="evidence" value="ECO:0007669"/>
    <property type="project" value="UniProtKB-SubCell"/>
</dbReference>
<evidence type="ECO:0000256" key="4">
    <source>
        <dbReference type="ARBA" id="ARBA00023136"/>
    </source>
</evidence>
<feature type="compositionally biased region" description="Polar residues" evidence="5">
    <location>
        <begin position="1"/>
        <end position="11"/>
    </location>
</feature>
<evidence type="ECO:0000313" key="9">
    <source>
        <dbReference type="Proteomes" id="UP000822476"/>
    </source>
</evidence>
<feature type="transmembrane region" description="Helical" evidence="6">
    <location>
        <begin position="275"/>
        <end position="298"/>
    </location>
</feature>
<evidence type="ECO:0000256" key="3">
    <source>
        <dbReference type="ARBA" id="ARBA00022989"/>
    </source>
</evidence>
<feature type="transmembrane region" description="Helical" evidence="6">
    <location>
        <begin position="186"/>
        <end position="208"/>
    </location>
</feature>
<evidence type="ECO:0000256" key="2">
    <source>
        <dbReference type="ARBA" id="ARBA00022692"/>
    </source>
</evidence>
<feature type="transmembrane region" description="Helical" evidence="6">
    <location>
        <begin position="574"/>
        <end position="591"/>
    </location>
</feature>
<feature type="transmembrane region" description="Helical" evidence="6">
    <location>
        <begin position="419"/>
        <end position="441"/>
    </location>
</feature>
<evidence type="ECO:0000256" key="6">
    <source>
        <dbReference type="SAM" id="Phobius"/>
    </source>
</evidence>
<feature type="transmembrane region" description="Helical" evidence="6">
    <location>
        <begin position="481"/>
        <end position="501"/>
    </location>
</feature>
<comment type="subcellular location">
    <subcellularLocation>
        <location evidence="1">Membrane</location>
        <topology evidence="1">Multi-pass membrane protein</topology>
    </subcellularLocation>
</comment>
<name>A0A8S9YUZ7_9TREM</name>
<keyword evidence="9" id="KW-1185">Reference proteome</keyword>
<feature type="transmembrane region" description="Helical" evidence="6">
    <location>
        <begin position="304"/>
        <end position="324"/>
    </location>
</feature>
<evidence type="ECO:0000259" key="7">
    <source>
        <dbReference type="PROSITE" id="PS50850"/>
    </source>
</evidence>
<accession>A0A8S9YUZ7</accession>
<feature type="domain" description="Major facilitator superfamily (MFS) profile" evidence="7">
    <location>
        <begin position="148"/>
        <end position="595"/>
    </location>
</feature>
<dbReference type="PANTHER" id="PTHR24064">
    <property type="entry name" value="SOLUTE CARRIER FAMILY 22 MEMBER"/>
    <property type="match status" value="1"/>
</dbReference>
<sequence length="628" mass="70088">MTVNAHKQMNSIEKKDSTDTAGEHKTAKRHCVSNINVDHLLRNYVGSCGLWQGITTLLIFLGNPSTPTFPVFANSVPMQRCRMDSDLEQLMNHRNLTFEQAAIVVGPWNSNHTVIGELYRGCQRYQQDWTSESMSEWIDELIAENFSIELPLPTESCHQGYVYRLSELQYPSSVVIEFQTVCDHGWLVPMGTSVYMLGMMVGFIVGGWAGDRFGRKKTSLFMAVLEVVSTVTTSMAPNYIVYIISRTVIGAANIAKLTATNILMMEITLAHHRSYFSGLLMIGFNFVLRGTISLAAYYIPNWRWLNVFVMLPSLFCVLQLFFMVESPRWLVSQKRNVEALRALHFGYKLNHRAKSSHPDEIDPIAKLIDEELKKESCNTHEQDMATASIDKPTKLICASLREQLTVVFQPLSTPSLARITILGTLVFTCQSMAYYGLLLYARAVRESVYLVSFLNATTTIPAIALSSVLYRVVRHRRAPLIGVYAAALVALVIGGVYTTVVKTNNDIVLTVTSNVALTCFIGTMFMVYIYMPELYPSSMRAHGFGLMAGLGRMGSVVCTFINQMDSTVQHGSPLLVYAAAALSVIIILVFLPDTSGENLADFHNSHVELNIDRKSVRDQNDLDEATGL</sequence>
<feature type="transmembrane region" description="Helical" evidence="6">
    <location>
        <begin position="220"/>
        <end position="237"/>
    </location>
</feature>
<dbReference type="Pfam" id="PF00083">
    <property type="entry name" value="Sugar_tr"/>
    <property type="match status" value="1"/>
</dbReference>
<dbReference type="SUPFAM" id="SSF103473">
    <property type="entry name" value="MFS general substrate transporter"/>
    <property type="match status" value="1"/>
</dbReference>
<dbReference type="Proteomes" id="UP000822476">
    <property type="component" value="Unassembled WGS sequence"/>
</dbReference>
<feature type="transmembrane region" description="Helical" evidence="6">
    <location>
        <begin position="447"/>
        <end position="469"/>
    </location>
</feature>
<feature type="compositionally biased region" description="Basic and acidic residues" evidence="5">
    <location>
        <begin position="12"/>
        <end position="25"/>
    </location>
</feature>
<feature type="region of interest" description="Disordered" evidence="5">
    <location>
        <begin position="1"/>
        <end position="25"/>
    </location>
</feature>
<evidence type="ECO:0000256" key="5">
    <source>
        <dbReference type="SAM" id="MobiDB-lite"/>
    </source>
</evidence>
<feature type="transmembrane region" description="Helical" evidence="6">
    <location>
        <begin position="243"/>
        <end position="263"/>
    </location>
</feature>
<evidence type="ECO:0000313" key="8">
    <source>
        <dbReference type="EMBL" id="KAF7258849.1"/>
    </source>
</evidence>
<feature type="transmembrane region" description="Helical" evidence="6">
    <location>
        <begin position="507"/>
        <end position="531"/>
    </location>
</feature>
<dbReference type="PROSITE" id="PS50850">
    <property type="entry name" value="MFS"/>
    <property type="match status" value="1"/>
</dbReference>
<keyword evidence="4 6" id="KW-0472">Membrane</keyword>
<dbReference type="InterPro" id="IPR036259">
    <property type="entry name" value="MFS_trans_sf"/>
</dbReference>
<dbReference type="EMBL" id="JTDE01001499">
    <property type="protein sequence ID" value="KAF7258849.1"/>
    <property type="molecule type" value="Genomic_DNA"/>
</dbReference>
<organism evidence="8 9">
    <name type="scientific">Paragonimus skrjabini miyazakii</name>
    <dbReference type="NCBI Taxonomy" id="59628"/>
    <lineage>
        <taxon>Eukaryota</taxon>
        <taxon>Metazoa</taxon>
        <taxon>Spiralia</taxon>
        <taxon>Lophotrochozoa</taxon>
        <taxon>Platyhelminthes</taxon>
        <taxon>Trematoda</taxon>
        <taxon>Digenea</taxon>
        <taxon>Plagiorchiida</taxon>
        <taxon>Troglotremata</taxon>
        <taxon>Troglotrematidae</taxon>
        <taxon>Paragonimus</taxon>
    </lineage>
</organism>
<dbReference type="InterPro" id="IPR020846">
    <property type="entry name" value="MFS_dom"/>
</dbReference>
<keyword evidence="2 6" id="KW-0812">Transmembrane</keyword>
<evidence type="ECO:0000256" key="1">
    <source>
        <dbReference type="ARBA" id="ARBA00004141"/>
    </source>
</evidence>